<feature type="compositionally biased region" description="Basic and acidic residues" evidence="1">
    <location>
        <begin position="110"/>
        <end position="127"/>
    </location>
</feature>
<name>A0A6A4HG35_9AGAR</name>
<proteinExistence type="predicted"/>
<evidence type="ECO:0000313" key="4">
    <source>
        <dbReference type="Proteomes" id="UP000799118"/>
    </source>
</evidence>
<dbReference type="AlphaFoldDB" id="A0A6A4HG35"/>
<protein>
    <recommendedName>
        <fullName evidence="2">DUF4211 domain-containing protein</fullName>
    </recommendedName>
</protein>
<evidence type="ECO:0000313" key="3">
    <source>
        <dbReference type="EMBL" id="KAE9396074.1"/>
    </source>
</evidence>
<feature type="region of interest" description="Disordered" evidence="1">
    <location>
        <begin position="1"/>
        <end position="227"/>
    </location>
</feature>
<reference evidence="3" key="1">
    <citation type="journal article" date="2019" name="Environ. Microbiol.">
        <title>Fungal ecological strategies reflected in gene transcription - a case study of two litter decomposers.</title>
        <authorList>
            <person name="Barbi F."/>
            <person name="Kohler A."/>
            <person name="Barry K."/>
            <person name="Baskaran P."/>
            <person name="Daum C."/>
            <person name="Fauchery L."/>
            <person name="Ihrmark K."/>
            <person name="Kuo A."/>
            <person name="LaButti K."/>
            <person name="Lipzen A."/>
            <person name="Morin E."/>
            <person name="Grigoriev I.V."/>
            <person name="Henrissat B."/>
            <person name="Lindahl B."/>
            <person name="Martin F."/>
        </authorList>
    </citation>
    <scope>NUCLEOTIDE SEQUENCE</scope>
    <source>
        <strain evidence="3">JB14</strain>
    </source>
</reference>
<dbReference type="Pfam" id="PF13926">
    <property type="entry name" value="DUF4211"/>
    <property type="match status" value="1"/>
</dbReference>
<keyword evidence="4" id="KW-1185">Reference proteome</keyword>
<organism evidence="3 4">
    <name type="scientific">Gymnopus androsaceus JB14</name>
    <dbReference type="NCBI Taxonomy" id="1447944"/>
    <lineage>
        <taxon>Eukaryota</taxon>
        <taxon>Fungi</taxon>
        <taxon>Dikarya</taxon>
        <taxon>Basidiomycota</taxon>
        <taxon>Agaricomycotina</taxon>
        <taxon>Agaricomycetes</taxon>
        <taxon>Agaricomycetidae</taxon>
        <taxon>Agaricales</taxon>
        <taxon>Marasmiineae</taxon>
        <taxon>Omphalotaceae</taxon>
        <taxon>Gymnopus</taxon>
    </lineage>
</organism>
<gene>
    <name evidence="3" type="ORF">BT96DRAFT_958330</name>
</gene>
<feature type="domain" description="DUF4211" evidence="2">
    <location>
        <begin position="264"/>
        <end position="397"/>
    </location>
</feature>
<feature type="compositionally biased region" description="Basic residues" evidence="1">
    <location>
        <begin position="28"/>
        <end position="40"/>
    </location>
</feature>
<dbReference type="OrthoDB" id="21499at2759"/>
<dbReference type="PANTHER" id="PTHR14689:SF0">
    <property type="entry name" value="COILED-COIL DOMAIN-CONTAINING PROTEIN 82"/>
    <property type="match status" value="1"/>
</dbReference>
<accession>A0A6A4HG35</accession>
<dbReference type="EMBL" id="ML769520">
    <property type="protein sequence ID" value="KAE9396074.1"/>
    <property type="molecule type" value="Genomic_DNA"/>
</dbReference>
<feature type="region of interest" description="Disordered" evidence="1">
    <location>
        <begin position="239"/>
        <end position="268"/>
    </location>
</feature>
<dbReference type="PANTHER" id="PTHR14689">
    <property type="entry name" value="PHORBOL-ESTER_DAG-TYPE DOMAIN-CONTAINING PROTEIN"/>
    <property type="match status" value="1"/>
</dbReference>
<evidence type="ECO:0000256" key="1">
    <source>
        <dbReference type="SAM" id="MobiDB-lite"/>
    </source>
</evidence>
<dbReference type="Proteomes" id="UP000799118">
    <property type="component" value="Unassembled WGS sequence"/>
</dbReference>
<sequence>MPRQKSAREAPKKLKQTKLIVGGAKTKATPKLKLAAKRKYSSSSGEENAHSDDSGVAAIRLEPKKEDDDDEQIPSPTKRRRRTIVIGSDEDSDEVIPVVKSPPRTRKSKGKEQEEKSKEKEKKDTTQAKKKKKGKEPVKGKGKGNIPKPVPSDSDAEPSPSHRRRKLVKGTRPTPKTDSESDEVDQEHIIQQRFRSRDKKTAFQKNLEKLKRRKQGKHVEEEEEEDPEWYYVEEAVPFKGAAPDGDESENSLFDERESDGSEGFIVDDNGEGLASLPAEFSMEAHEDLAHQFKKIFQFFVHIAVHPPVERHDFMERLMKSEEYFAVPLTIARRKISGLRDSLVASSVWRPDFKGPLEKYPELDLIQLDFAIPGCDACHLGARMSTLTGRLLGEHYDRLGFQDLDVSDDEQEGGGPRAEFHLGRFCARRTRVYHDLSHWEYTLFKTISEEVDDLHISEQSRGGGFVRVAWAGGIKPPEDLQDADGICDWLDQRKIIEMEWGKLKDYMERARGLELDRKKGDDID</sequence>
<dbReference type="InterPro" id="IPR025451">
    <property type="entry name" value="DUF4211"/>
</dbReference>
<dbReference type="GO" id="GO:0005634">
    <property type="term" value="C:nucleus"/>
    <property type="evidence" value="ECO:0007669"/>
    <property type="project" value="TreeGrafter"/>
</dbReference>
<evidence type="ECO:0000259" key="2">
    <source>
        <dbReference type="Pfam" id="PF13926"/>
    </source>
</evidence>
<feature type="compositionally biased region" description="Basic and acidic residues" evidence="1">
    <location>
        <begin position="1"/>
        <end position="12"/>
    </location>
</feature>